<dbReference type="GO" id="GO:0004789">
    <property type="term" value="F:thiamine-phosphate diphosphorylase activity"/>
    <property type="evidence" value="ECO:0007669"/>
    <property type="project" value="TreeGrafter"/>
</dbReference>
<dbReference type="Proteomes" id="UP000321750">
    <property type="component" value="Unassembled WGS sequence"/>
</dbReference>
<dbReference type="CDD" id="cd00564">
    <property type="entry name" value="TMP_TenI"/>
    <property type="match status" value="1"/>
</dbReference>
<gene>
    <name evidence="4" type="ORF">MGN01_19270</name>
</gene>
<protein>
    <recommendedName>
        <fullName evidence="3">Thiamine phosphate synthase/TenI domain-containing protein</fullName>
    </recommendedName>
</protein>
<name>A0A512JJN0_9HYPH</name>
<dbReference type="InterPro" id="IPR022998">
    <property type="entry name" value="ThiamineP_synth_TenI"/>
</dbReference>
<dbReference type="GO" id="GO:0005737">
    <property type="term" value="C:cytoplasm"/>
    <property type="evidence" value="ECO:0007669"/>
    <property type="project" value="TreeGrafter"/>
</dbReference>
<evidence type="ECO:0000313" key="5">
    <source>
        <dbReference type="Proteomes" id="UP000321750"/>
    </source>
</evidence>
<dbReference type="Pfam" id="PF02581">
    <property type="entry name" value="TMP-TENI"/>
    <property type="match status" value="2"/>
</dbReference>
<dbReference type="GO" id="GO:0009228">
    <property type="term" value="P:thiamine biosynthetic process"/>
    <property type="evidence" value="ECO:0007669"/>
    <property type="project" value="UniProtKB-KW"/>
</dbReference>
<sequence length="254" mass="25733">MIPSPLLVVTDRHGAGRPLTETVSAVLEGGARWIWFRDKDLEPEARRALATALLRLVRKVGGRLTIGGDVGLAAEIGADGVHLSGSVFAGSVIASEAKLSSEPQRLADAAGLLRFARNDGAGPQATKQPGTGVADIVVQARQRLNPGALVGLSAHSLADIRTAVEAGADYVTLSPIFATASKPGYGPSLGLAALREAAGLGLPVIALGGIGAEQARLCREAGAAGVAVMGGVMRADDPIAETRLLIAVTSSPSS</sequence>
<dbReference type="EMBL" id="BJZV01000008">
    <property type="protein sequence ID" value="GEP10082.1"/>
    <property type="molecule type" value="Genomic_DNA"/>
</dbReference>
<evidence type="ECO:0000313" key="4">
    <source>
        <dbReference type="EMBL" id="GEP10082.1"/>
    </source>
</evidence>
<evidence type="ECO:0000256" key="1">
    <source>
        <dbReference type="ARBA" id="ARBA00004948"/>
    </source>
</evidence>
<feature type="domain" description="Thiamine phosphate synthase/TenI" evidence="3">
    <location>
        <begin position="6"/>
        <end position="85"/>
    </location>
</feature>
<dbReference type="AlphaFoldDB" id="A0A512JJN0"/>
<dbReference type="Gene3D" id="3.20.20.70">
    <property type="entry name" value="Aldolase class I"/>
    <property type="match status" value="1"/>
</dbReference>
<comment type="pathway">
    <text evidence="1">Cofactor biosynthesis; thiamine diphosphate biosynthesis.</text>
</comment>
<keyword evidence="2" id="KW-0784">Thiamine biosynthesis</keyword>
<dbReference type="PANTHER" id="PTHR20857">
    <property type="entry name" value="THIAMINE-PHOSPHATE PYROPHOSPHORYLASE"/>
    <property type="match status" value="1"/>
</dbReference>
<comment type="caution">
    <text evidence="4">The sequence shown here is derived from an EMBL/GenBank/DDBJ whole genome shotgun (WGS) entry which is preliminary data.</text>
</comment>
<accession>A0A512JJN0</accession>
<dbReference type="PANTHER" id="PTHR20857:SF15">
    <property type="entry name" value="THIAMINE-PHOSPHATE SYNTHASE"/>
    <property type="match status" value="1"/>
</dbReference>
<proteinExistence type="predicted"/>
<dbReference type="InterPro" id="IPR013785">
    <property type="entry name" value="Aldolase_TIM"/>
</dbReference>
<organism evidence="4 5">
    <name type="scientific">Methylobacterium gnaphalii</name>
    <dbReference type="NCBI Taxonomy" id="1010610"/>
    <lineage>
        <taxon>Bacteria</taxon>
        <taxon>Pseudomonadati</taxon>
        <taxon>Pseudomonadota</taxon>
        <taxon>Alphaproteobacteria</taxon>
        <taxon>Hyphomicrobiales</taxon>
        <taxon>Methylobacteriaceae</taxon>
        <taxon>Methylobacterium</taxon>
    </lineage>
</organism>
<reference evidence="4 5" key="1">
    <citation type="submission" date="2019-07" db="EMBL/GenBank/DDBJ databases">
        <title>Whole genome shotgun sequence of Methylobacterium gnaphalii NBRC 107716.</title>
        <authorList>
            <person name="Hosoyama A."/>
            <person name="Uohara A."/>
            <person name="Ohji S."/>
            <person name="Ichikawa N."/>
        </authorList>
    </citation>
    <scope>NUCLEOTIDE SEQUENCE [LARGE SCALE GENOMIC DNA]</scope>
    <source>
        <strain evidence="4 5">NBRC 107716</strain>
    </source>
</reference>
<feature type="domain" description="Thiamine phosphate synthase/TenI" evidence="3">
    <location>
        <begin position="137"/>
        <end position="231"/>
    </location>
</feature>
<dbReference type="RefSeq" id="WP_373319213.1">
    <property type="nucleotide sequence ID" value="NZ_BJZV01000008.1"/>
</dbReference>
<dbReference type="InterPro" id="IPR036206">
    <property type="entry name" value="ThiamineP_synth_sf"/>
</dbReference>
<dbReference type="SUPFAM" id="SSF51391">
    <property type="entry name" value="Thiamin phosphate synthase"/>
    <property type="match status" value="1"/>
</dbReference>
<evidence type="ECO:0000259" key="3">
    <source>
        <dbReference type="Pfam" id="PF02581"/>
    </source>
</evidence>
<evidence type="ECO:0000256" key="2">
    <source>
        <dbReference type="ARBA" id="ARBA00022977"/>
    </source>
</evidence>
<keyword evidence="5" id="KW-1185">Reference proteome</keyword>